<evidence type="ECO:0000256" key="4">
    <source>
        <dbReference type="ARBA" id="ARBA00022842"/>
    </source>
</evidence>
<feature type="binding site" evidence="9">
    <location>
        <begin position="38"/>
        <end position="42"/>
    </location>
    <ligand>
        <name>4-amino-2-methyl-5-(diphosphooxymethyl)pyrimidine</name>
        <dbReference type="ChEBI" id="CHEBI:57841"/>
    </ligand>
</feature>
<evidence type="ECO:0000256" key="9">
    <source>
        <dbReference type="HAMAP-Rule" id="MF_00097"/>
    </source>
</evidence>
<dbReference type="PANTHER" id="PTHR20857:SF15">
    <property type="entry name" value="THIAMINE-PHOSPHATE SYNTHASE"/>
    <property type="match status" value="1"/>
</dbReference>
<comment type="catalytic activity">
    <reaction evidence="7 9 10">
        <text>2-(2-carboxy-4-methylthiazol-5-yl)ethyl phosphate + 4-amino-2-methyl-5-(diphosphooxymethyl)pyrimidine + 2 H(+) = thiamine phosphate + CO2 + diphosphate</text>
        <dbReference type="Rhea" id="RHEA:47848"/>
        <dbReference type="ChEBI" id="CHEBI:15378"/>
        <dbReference type="ChEBI" id="CHEBI:16526"/>
        <dbReference type="ChEBI" id="CHEBI:33019"/>
        <dbReference type="ChEBI" id="CHEBI:37575"/>
        <dbReference type="ChEBI" id="CHEBI:57841"/>
        <dbReference type="ChEBI" id="CHEBI:62890"/>
        <dbReference type="EC" id="2.5.1.3"/>
    </reaction>
</comment>
<feature type="binding site" evidence="9">
    <location>
        <begin position="185"/>
        <end position="186"/>
    </location>
    <ligand>
        <name>2-[(2R,5Z)-2-carboxy-4-methylthiazol-5(2H)-ylidene]ethyl phosphate</name>
        <dbReference type="ChEBI" id="CHEBI:62899"/>
    </ligand>
</feature>
<evidence type="ECO:0000256" key="11">
    <source>
        <dbReference type="RuleBase" id="RU004253"/>
    </source>
</evidence>
<comment type="cofactor">
    <cofactor evidence="9">
        <name>Mg(2+)</name>
        <dbReference type="ChEBI" id="CHEBI:18420"/>
    </cofactor>
    <text evidence="9">Binds 1 Mg(2+) ion per subunit.</text>
</comment>
<protein>
    <recommendedName>
        <fullName evidence="9">Thiamine-phosphate synthase</fullName>
        <shortName evidence="9">TP synthase</shortName>
        <shortName evidence="9">TPS</shortName>
        <ecNumber evidence="9">2.5.1.3</ecNumber>
    </recommendedName>
    <alternativeName>
        <fullName evidence="9">Thiamine-phosphate pyrophosphorylase</fullName>
        <shortName evidence="9">TMP pyrophosphorylase</shortName>
        <shortName evidence="9">TMP-PPase</shortName>
    </alternativeName>
</protein>
<dbReference type="UniPathway" id="UPA00060">
    <property type="reaction ID" value="UER00141"/>
</dbReference>
<evidence type="ECO:0000313" key="14">
    <source>
        <dbReference type="Proteomes" id="UP000289758"/>
    </source>
</evidence>
<evidence type="ECO:0000256" key="3">
    <source>
        <dbReference type="ARBA" id="ARBA00022723"/>
    </source>
</evidence>
<keyword evidence="14" id="KW-1185">Reference proteome</keyword>
<keyword evidence="5 9" id="KW-0784">Thiamine biosynthesis</keyword>
<dbReference type="HAMAP" id="MF_00097">
    <property type="entry name" value="TMP_synthase"/>
    <property type="match status" value="1"/>
</dbReference>
<dbReference type="GO" id="GO:0009229">
    <property type="term" value="P:thiamine diphosphate biosynthetic process"/>
    <property type="evidence" value="ECO:0007669"/>
    <property type="project" value="UniProtKB-UniRule"/>
</dbReference>
<organism evidence="13 14">
    <name type="scientific">Halarcobacter ebronensis</name>
    <dbReference type="NCBI Taxonomy" id="1462615"/>
    <lineage>
        <taxon>Bacteria</taxon>
        <taxon>Pseudomonadati</taxon>
        <taxon>Campylobacterota</taxon>
        <taxon>Epsilonproteobacteria</taxon>
        <taxon>Campylobacterales</taxon>
        <taxon>Arcobacteraceae</taxon>
        <taxon>Halarcobacter</taxon>
    </lineage>
</organism>
<dbReference type="EMBL" id="PDKK01000017">
    <property type="protein sequence ID" value="RXK02151.1"/>
    <property type="molecule type" value="Genomic_DNA"/>
</dbReference>
<evidence type="ECO:0000256" key="5">
    <source>
        <dbReference type="ARBA" id="ARBA00022977"/>
    </source>
</evidence>
<evidence type="ECO:0000256" key="10">
    <source>
        <dbReference type="RuleBase" id="RU003826"/>
    </source>
</evidence>
<dbReference type="OrthoDB" id="9810880at2"/>
<dbReference type="CDD" id="cd00564">
    <property type="entry name" value="TMP_TenI"/>
    <property type="match status" value="1"/>
</dbReference>
<feature type="binding site" evidence="9">
    <location>
        <position position="90"/>
    </location>
    <ligand>
        <name>Mg(2+)</name>
        <dbReference type="ChEBI" id="CHEBI:18420"/>
    </ligand>
</feature>
<evidence type="ECO:0000259" key="12">
    <source>
        <dbReference type="Pfam" id="PF02581"/>
    </source>
</evidence>
<evidence type="ECO:0000256" key="7">
    <source>
        <dbReference type="ARBA" id="ARBA00047851"/>
    </source>
</evidence>
<feature type="binding site" evidence="9">
    <location>
        <begin position="135"/>
        <end position="137"/>
    </location>
    <ligand>
        <name>2-[(2R,5Z)-2-carboxy-4-methylthiazol-5(2H)-ylidene]ethyl phosphate</name>
        <dbReference type="ChEBI" id="CHEBI:62899"/>
    </ligand>
</feature>
<dbReference type="InterPro" id="IPR036206">
    <property type="entry name" value="ThiamineP_synth_sf"/>
</dbReference>
<keyword evidence="4 9" id="KW-0460">Magnesium</keyword>
<comment type="catalytic activity">
    <reaction evidence="6 9 10">
        <text>4-methyl-5-(2-phosphooxyethyl)-thiazole + 4-amino-2-methyl-5-(diphosphooxymethyl)pyrimidine + H(+) = thiamine phosphate + diphosphate</text>
        <dbReference type="Rhea" id="RHEA:22328"/>
        <dbReference type="ChEBI" id="CHEBI:15378"/>
        <dbReference type="ChEBI" id="CHEBI:33019"/>
        <dbReference type="ChEBI" id="CHEBI:37575"/>
        <dbReference type="ChEBI" id="CHEBI:57841"/>
        <dbReference type="ChEBI" id="CHEBI:58296"/>
        <dbReference type="EC" id="2.5.1.3"/>
    </reaction>
</comment>
<dbReference type="EC" id="2.5.1.3" evidence="9"/>
<comment type="function">
    <text evidence="9">Condenses 4-methyl-5-(beta-hydroxyethyl)thiazole monophosphate (THZ-P) and 2-methyl-4-amino-5-hydroxymethyl pyrimidine pyrophosphate (HMP-PP) to form thiamine monophosphate (TMP).</text>
</comment>
<accession>A0A4Q1AF63</accession>
<keyword evidence="2 9" id="KW-0808">Transferase</keyword>
<dbReference type="NCBIfam" id="TIGR00693">
    <property type="entry name" value="thiE"/>
    <property type="match status" value="1"/>
</dbReference>
<dbReference type="InterPro" id="IPR034291">
    <property type="entry name" value="TMP_synthase"/>
</dbReference>
<evidence type="ECO:0000256" key="8">
    <source>
        <dbReference type="ARBA" id="ARBA00047883"/>
    </source>
</evidence>
<keyword evidence="3 9" id="KW-0479">Metal-binding</keyword>
<name>A0A4Q1AF63_9BACT</name>
<dbReference type="GO" id="GO:0009228">
    <property type="term" value="P:thiamine biosynthetic process"/>
    <property type="evidence" value="ECO:0007669"/>
    <property type="project" value="UniProtKB-KW"/>
</dbReference>
<dbReference type="GO" id="GO:0004789">
    <property type="term" value="F:thiamine-phosphate diphosphorylase activity"/>
    <property type="evidence" value="ECO:0007669"/>
    <property type="project" value="UniProtKB-UniRule"/>
</dbReference>
<evidence type="ECO:0000256" key="2">
    <source>
        <dbReference type="ARBA" id="ARBA00022679"/>
    </source>
</evidence>
<comment type="similarity">
    <text evidence="9 10">Belongs to the thiamine-phosphate synthase family.</text>
</comment>
<evidence type="ECO:0000256" key="1">
    <source>
        <dbReference type="ARBA" id="ARBA00005165"/>
    </source>
</evidence>
<dbReference type="RefSeq" id="WP_129088255.1">
    <property type="nucleotide sequence ID" value="NZ_CP053836.1"/>
</dbReference>
<comment type="catalytic activity">
    <reaction evidence="8 9 10">
        <text>2-[(2R,5Z)-2-carboxy-4-methylthiazol-5(2H)-ylidene]ethyl phosphate + 4-amino-2-methyl-5-(diphosphooxymethyl)pyrimidine + 2 H(+) = thiamine phosphate + CO2 + diphosphate</text>
        <dbReference type="Rhea" id="RHEA:47844"/>
        <dbReference type="ChEBI" id="CHEBI:15378"/>
        <dbReference type="ChEBI" id="CHEBI:16526"/>
        <dbReference type="ChEBI" id="CHEBI:33019"/>
        <dbReference type="ChEBI" id="CHEBI:37575"/>
        <dbReference type="ChEBI" id="CHEBI:57841"/>
        <dbReference type="ChEBI" id="CHEBI:62899"/>
        <dbReference type="EC" id="2.5.1.3"/>
    </reaction>
</comment>
<dbReference type="GO" id="GO:0005737">
    <property type="term" value="C:cytoplasm"/>
    <property type="evidence" value="ECO:0007669"/>
    <property type="project" value="TreeGrafter"/>
</dbReference>
<sequence>MLKKLKGLYVISDDLLTPKNTMLVQIEESLKGGAKIVQLRDKQSSDEDIEKIVLDIQNLCRRYKALFVLNDRVDLAIKLKCDGLHVGESDHYRIDKIREKYWGYLGVSCYGNLELAKEMENKRVDYVAFGSFFSSPTKPNAKVVDIDIIKEAKEHLNIPVCAIGGITTQNVSKLLTRGVDMVAVITDIWKSTDIKQKSEIYKKLMD</sequence>
<dbReference type="PANTHER" id="PTHR20857">
    <property type="entry name" value="THIAMINE-PHOSPHATE PYROPHOSPHORYLASE"/>
    <property type="match status" value="1"/>
</dbReference>
<dbReference type="Proteomes" id="UP000289758">
    <property type="component" value="Unassembled WGS sequence"/>
</dbReference>
<comment type="pathway">
    <text evidence="1 9 11">Cofactor biosynthesis; thiamine diphosphate biosynthesis; thiamine phosphate from 4-amino-2-methyl-5-diphosphomethylpyrimidine and 4-methyl-5-(2-phosphoethyl)-thiazole: step 1/1.</text>
</comment>
<evidence type="ECO:0000256" key="6">
    <source>
        <dbReference type="ARBA" id="ARBA00047334"/>
    </source>
</evidence>
<comment type="caution">
    <text evidence="13">The sequence shown here is derived from an EMBL/GenBank/DDBJ whole genome shotgun (WGS) entry which is preliminary data.</text>
</comment>
<gene>
    <name evidence="9 13" type="primary">thiE</name>
    <name evidence="13" type="ORF">CRV07_14150</name>
</gene>
<feature type="binding site" evidence="9">
    <location>
        <position position="108"/>
    </location>
    <ligand>
        <name>4-amino-2-methyl-5-(diphosphooxymethyl)pyrimidine</name>
        <dbReference type="ChEBI" id="CHEBI:57841"/>
    </ligand>
</feature>
<dbReference type="GO" id="GO:0000287">
    <property type="term" value="F:magnesium ion binding"/>
    <property type="evidence" value="ECO:0007669"/>
    <property type="project" value="UniProtKB-UniRule"/>
</dbReference>
<proteinExistence type="inferred from homology"/>
<evidence type="ECO:0000313" key="13">
    <source>
        <dbReference type="EMBL" id="RXK02151.1"/>
    </source>
</evidence>
<dbReference type="Gene3D" id="3.20.20.70">
    <property type="entry name" value="Aldolase class I"/>
    <property type="match status" value="1"/>
</dbReference>
<reference evidence="13 14" key="1">
    <citation type="submission" date="2017-10" db="EMBL/GenBank/DDBJ databases">
        <title>Genomics of the genus Arcobacter.</title>
        <authorList>
            <person name="Perez-Cataluna A."/>
            <person name="Figueras M.J."/>
        </authorList>
    </citation>
    <scope>NUCLEOTIDE SEQUENCE [LARGE SCALE GENOMIC DNA]</scope>
    <source>
        <strain evidence="13 14">CECT 8441</strain>
    </source>
</reference>
<dbReference type="Pfam" id="PF02581">
    <property type="entry name" value="TMP-TENI"/>
    <property type="match status" value="1"/>
</dbReference>
<feature type="binding site" evidence="9">
    <location>
        <position position="138"/>
    </location>
    <ligand>
        <name>4-amino-2-methyl-5-(diphosphooxymethyl)pyrimidine</name>
        <dbReference type="ChEBI" id="CHEBI:57841"/>
    </ligand>
</feature>
<dbReference type="AlphaFoldDB" id="A0A4Q1AF63"/>
<feature type="domain" description="Thiamine phosphate synthase/TenI" evidence="12">
    <location>
        <begin position="8"/>
        <end position="188"/>
    </location>
</feature>
<feature type="binding site" evidence="9">
    <location>
        <position position="70"/>
    </location>
    <ligand>
        <name>4-amino-2-methyl-5-(diphosphooxymethyl)pyrimidine</name>
        <dbReference type="ChEBI" id="CHEBI:57841"/>
    </ligand>
</feature>
<feature type="binding site" evidence="9">
    <location>
        <position position="165"/>
    </location>
    <ligand>
        <name>2-[(2R,5Z)-2-carboxy-4-methylthiazol-5(2H)-ylidene]ethyl phosphate</name>
        <dbReference type="ChEBI" id="CHEBI:62899"/>
    </ligand>
</feature>
<feature type="binding site" evidence="9">
    <location>
        <position position="71"/>
    </location>
    <ligand>
        <name>Mg(2+)</name>
        <dbReference type="ChEBI" id="CHEBI:18420"/>
    </ligand>
</feature>
<dbReference type="SUPFAM" id="SSF51391">
    <property type="entry name" value="Thiamin phosphate synthase"/>
    <property type="match status" value="1"/>
</dbReference>
<dbReference type="InterPro" id="IPR013785">
    <property type="entry name" value="Aldolase_TIM"/>
</dbReference>
<dbReference type="InterPro" id="IPR022998">
    <property type="entry name" value="ThiamineP_synth_TenI"/>
</dbReference>